<proteinExistence type="predicted"/>
<keyword evidence="2" id="KW-0812">Transmembrane</keyword>
<name>A0AAV2DXU2_9ROSI</name>
<feature type="compositionally biased region" description="Low complexity" evidence="1">
    <location>
        <begin position="8"/>
        <end position="20"/>
    </location>
</feature>
<gene>
    <name evidence="3" type="ORF">LTRI10_LOCUS19907</name>
</gene>
<protein>
    <submittedName>
        <fullName evidence="3">Uncharacterized protein</fullName>
    </submittedName>
</protein>
<feature type="compositionally biased region" description="Polar residues" evidence="1">
    <location>
        <begin position="31"/>
        <end position="41"/>
    </location>
</feature>
<keyword evidence="2" id="KW-0472">Membrane</keyword>
<evidence type="ECO:0000313" key="4">
    <source>
        <dbReference type="Proteomes" id="UP001497516"/>
    </source>
</evidence>
<evidence type="ECO:0000313" key="3">
    <source>
        <dbReference type="EMBL" id="CAL1378314.1"/>
    </source>
</evidence>
<feature type="region of interest" description="Disordered" evidence="1">
    <location>
        <begin position="173"/>
        <end position="197"/>
    </location>
</feature>
<dbReference type="AlphaFoldDB" id="A0AAV2DXU2"/>
<feature type="compositionally biased region" description="Acidic residues" evidence="1">
    <location>
        <begin position="286"/>
        <end position="308"/>
    </location>
</feature>
<keyword evidence="4" id="KW-1185">Reference proteome</keyword>
<organism evidence="3 4">
    <name type="scientific">Linum trigynum</name>
    <dbReference type="NCBI Taxonomy" id="586398"/>
    <lineage>
        <taxon>Eukaryota</taxon>
        <taxon>Viridiplantae</taxon>
        <taxon>Streptophyta</taxon>
        <taxon>Embryophyta</taxon>
        <taxon>Tracheophyta</taxon>
        <taxon>Spermatophyta</taxon>
        <taxon>Magnoliopsida</taxon>
        <taxon>eudicotyledons</taxon>
        <taxon>Gunneridae</taxon>
        <taxon>Pentapetalae</taxon>
        <taxon>rosids</taxon>
        <taxon>fabids</taxon>
        <taxon>Malpighiales</taxon>
        <taxon>Linaceae</taxon>
        <taxon>Linum</taxon>
    </lineage>
</organism>
<keyword evidence="2" id="KW-1133">Transmembrane helix</keyword>
<dbReference type="Proteomes" id="UP001497516">
    <property type="component" value="Chromosome 3"/>
</dbReference>
<dbReference type="PANTHER" id="PTHR34775:SF6">
    <property type="entry name" value="TRANSMEMBRANE PROTEIN"/>
    <property type="match status" value="1"/>
</dbReference>
<feature type="compositionally biased region" description="Low complexity" evidence="1">
    <location>
        <begin position="688"/>
        <end position="706"/>
    </location>
</feature>
<feature type="compositionally biased region" description="Basic and acidic residues" evidence="1">
    <location>
        <begin position="255"/>
        <end position="270"/>
    </location>
</feature>
<feature type="region of interest" description="Disordered" evidence="1">
    <location>
        <begin position="672"/>
        <end position="753"/>
    </location>
</feature>
<accession>A0AAV2DXU2</accession>
<reference evidence="3 4" key="1">
    <citation type="submission" date="2024-04" db="EMBL/GenBank/DDBJ databases">
        <authorList>
            <person name="Fracassetti M."/>
        </authorList>
    </citation>
    <scope>NUCLEOTIDE SEQUENCE [LARGE SCALE GENOMIC DNA]</scope>
</reference>
<feature type="compositionally biased region" description="Low complexity" evidence="1">
    <location>
        <begin position="726"/>
        <end position="738"/>
    </location>
</feature>
<dbReference type="EMBL" id="OZ034816">
    <property type="protein sequence ID" value="CAL1378314.1"/>
    <property type="molecule type" value="Genomic_DNA"/>
</dbReference>
<feature type="region of interest" description="Disordered" evidence="1">
    <location>
        <begin position="1"/>
        <end position="78"/>
    </location>
</feature>
<feature type="transmembrane region" description="Helical" evidence="2">
    <location>
        <begin position="583"/>
        <end position="604"/>
    </location>
</feature>
<dbReference type="PANTHER" id="PTHR34775">
    <property type="entry name" value="TRANSMEMBRANE PROTEIN"/>
    <property type="match status" value="1"/>
</dbReference>
<evidence type="ECO:0000256" key="2">
    <source>
        <dbReference type="SAM" id="Phobius"/>
    </source>
</evidence>
<sequence>MRHHDQASPLPGKKLPSSSPKDTDEKRLMSPTMNRFMSPTISRRHCCEKNSGVHPHDQSSPLLGKKIPPSPKDTDENSLISPLTMKRFMSPTISAASKVHSRKKILGERSESPILTFKDGDENLMATQEMVSPMTKSTALNPPIVFPSSPTLLNVDLTDNPDGDENLMTKQEMGRPDADNLNKPTPKQFVSPMMKPTASEVNPPIAIPSSPRLLDFDLMKANKEIREETDDWSPFSYDPVRNNLVPRPQFLRYKPNKETNSENEEEHIGSDDEVLLETSASKETDSENEEEYIGSDDEVEEENFDDTEMEGSSICRGVLQFVLVLAVLVLSTAYITSMNGNPVEIDGFPNYADVLRHNQEIKSYPVAFVSRIEVNGSWLSLDEDGTPSLLKIIKPHIPLDEGEEVKQVMEKEITEGEEVTLEEEGREDDEEVELLSFQQPLFLPQLKIVKPHIPLDEGDKLVMEKKITESEEVALEKEGQEDDDEEGELLSLQQPLFLPLLPAAEVQSLIDGGNGQMDVDTGRMSDEMVHYREIQQPNDDGVLENGKAPNPRLTTTEVEEENHDYMELTKKLSYDFNVDNGPVLGPILAVIAAASTFVLVLLLCGLKRKKAVARNDGLLPSKGRDLQPAPLSPPQNLIDAFIPERRVAPFKSSGAPTVELLGEIVGIGSRGIGGGTQLKPEKKASSNVQPQPVATAASASSTSSPSSRKKEVLVVGGKGKATNSVPAGGTTTPTSATPLRRSNRLASRGITSP</sequence>
<feature type="region of interest" description="Disordered" evidence="1">
    <location>
        <begin position="248"/>
        <end position="308"/>
    </location>
</feature>
<evidence type="ECO:0000256" key="1">
    <source>
        <dbReference type="SAM" id="MobiDB-lite"/>
    </source>
</evidence>